<reference evidence="1 2" key="1">
    <citation type="journal article" date="2014" name="Genome Announc.">
        <title>Draft genome sequences of eight enterohepatic helicobacter species isolated from both laboratory and wild rodents.</title>
        <authorList>
            <person name="Sheh A."/>
            <person name="Shen Z."/>
            <person name="Fox J.G."/>
        </authorList>
    </citation>
    <scope>NUCLEOTIDE SEQUENCE [LARGE SCALE GENOMIC DNA]</scope>
    <source>
        <strain evidence="1 2">ATCC 700114</strain>
    </source>
</reference>
<dbReference type="RefSeq" id="WP_034345036.1">
    <property type="nucleotide sequence ID" value="NZ_FZNG01000035.1"/>
</dbReference>
<name>A0A099VA21_9HELI</name>
<evidence type="ECO:0000313" key="2">
    <source>
        <dbReference type="Proteomes" id="UP000029878"/>
    </source>
</evidence>
<dbReference type="OrthoDB" id="9929488at2"/>
<organism evidence="1 2">
    <name type="scientific">Helicobacter trogontum</name>
    <dbReference type="NCBI Taxonomy" id="50960"/>
    <lineage>
        <taxon>Bacteria</taxon>
        <taxon>Pseudomonadati</taxon>
        <taxon>Campylobacterota</taxon>
        <taxon>Epsilonproteobacteria</taxon>
        <taxon>Campylobacterales</taxon>
        <taxon>Helicobacteraceae</taxon>
        <taxon>Helicobacter</taxon>
    </lineage>
</organism>
<dbReference type="EMBL" id="JRPL02000002">
    <property type="protein sequence ID" value="TLD84657.1"/>
    <property type="molecule type" value="Genomic_DNA"/>
</dbReference>
<accession>A0A099VA21</accession>
<evidence type="ECO:0000313" key="1">
    <source>
        <dbReference type="EMBL" id="TLD84657.1"/>
    </source>
</evidence>
<dbReference type="AlphaFoldDB" id="A0A099VA21"/>
<proteinExistence type="predicted"/>
<sequence>MLKNHLATLEGAKKGFLQIIDNLQEPETEFYEVVLLQQQQQGVLYSLISVGSVELITKNLSEAKQTALNLMRKSGLEYAIIKNANEKHRVRLDQKRGLVKW</sequence>
<protein>
    <submittedName>
        <fullName evidence="1">Uncharacterized protein</fullName>
    </submittedName>
</protein>
<gene>
    <name evidence="1" type="ORF">LS81_001215</name>
</gene>
<dbReference type="Proteomes" id="UP000029878">
    <property type="component" value="Unassembled WGS sequence"/>
</dbReference>
<comment type="caution">
    <text evidence="1">The sequence shown here is derived from an EMBL/GenBank/DDBJ whole genome shotgun (WGS) entry which is preliminary data.</text>
</comment>